<proteinExistence type="predicted"/>
<dbReference type="PANTHER" id="PTHR13593">
    <property type="match status" value="1"/>
</dbReference>
<name>A0A420YCW9_9PEZI</name>
<feature type="signal peptide" evidence="1">
    <location>
        <begin position="1"/>
        <end position="24"/>
    </location>
</feature>
<dbReference type="Pfam" id="PF26146">
    <property type="entry name" value="PI-PLC_X"/>
    <property type="match status" value="1"/>
</dbReference>
<comment type="caution">
    <text evidence="2">The sequence shown here is derived from an EMBL/GenBank/DDBJ whole genome shotgun (WGS) entry which is preliminary data.</text>
</comment>
<dbReference type="Gene3D" id="3.20.20.190">
    <property type="entry name" value="Phosphatidylinositol (PI) phosphodiesterase"/>
    <property type="match status" value="1"/>
</dbReference>
<dbReference type="InterPro" id="IPR017946">
    <property type="entry name" value="PLC-like_Pdiesterase_TIM-brl"/>
</dbReference>
<dbReference type="InterPro" id="IPR051057">
    <property type="entry name" value="PI-PLC_domain"/>
</dbReference>
<dbReference type="GO" id="GO:0006629">
    <property type="term" value="P:lipid metabolic process"/>
    <property type="evidence" value="ECO:0007669"/>
    <property type="project" value="InterPro"/>
</dbReference>
<dbReference type="Proteomes" id="UP000275385">
    <property type="component" value="Unassembled WGS sequence"/>
</dbReference>
<gene>
    <name evidence="2" type="ORF">DL546_008294</name>
</gene>
<keyword evidence="3" id="KW-1185">Reference proteome</keyword>
<protein>
    <recommendedName>
        <fullName evidence="4">Phosphatidylinositol-specific phospholipase C X domain-containing protein</fullName>
    </recommendedName>
</protein>
<keyword evidence="1" id="KW-0732">Signal</keyword>
<evidence type="ECO:0008006" key="4">
    <source>
        <dbReference type="Google" id="ProtNLM"/>
    </source>
</evidence>
<dbReference type="AlphaFoldDB" id="A0A420YCW9"/>
<dbReference type="EMBL" id="QVQW01000019">
    <property type="protein sequence ID" value="RKU45748.1"/>
    <property type="molecule type" value="Genomic_DNA"/>
</dbReference>
<accession>A0A420YCW9</accession>
<dbReference type="SUPFAM" id="SSF51695">
    <property type="entry name" value="PLC-like phosphodiesterases"/>
    <property type="match status" value="1"/>
</dbReference>
<dbReference type="PANTHER" id="PTHR13593:SF146">
    <property type="entry name" value="PLC-LIKE PHOSPHODIESTERASE"/>
    <property type="match status" value="1"/>
</dbReference>
<dbReference type="OrthoDB" id="7984201at2759"/>
<evidence type="ECO:0000313" key="3">
    <source>
        <dbReference type="Proteomes" id="UP000275385"/>
    </source>
</evidence>
<dbReference type="STRING" id="177199.A0A420YCW9"/>
<reference evidence="2 3" key="1">
    <citation type="submission" date="2018-08" db="EMBL/GenBank/DDBJ databases">
        <title>Draft genome of the lignicolous fungus Coniochaeta pulveracea.</title>
        <authorList>
            <person name="Borstlap C.J."/>
            <person name="De Witt R.N."/>
            <person name="Botha A."/>
            <person name="Volschenk H."/>
        </authorList>
    </citation>
    <scope>NUCLEOTIDE SEQUENCE [LARGE SCALE GENOMIC DNA]</scope>
    <source>
        <strain evidence="2 3">CAB683</strain>
    </source>
</reference>
<dbReference type="GO" id="GO:0008081">
    <property type="term" value="F:phosphoric diester hydrolase activity"/>
    <property type="evidence" value="ECO:0007669"/>
    <property type="project" value="InterPro"/>
</dbReference>
<evidence type="ECO:0000256" key="1">
    <source>
        <dbReference type="SAM" id="SignalP"/>
    </source>
</evidence>
<feature type="chain" id="PRO_5019369163" description="Phosphatidylinositol-specific phospholipase C X domain-containing protein" evidence="1">
    <location>
        <begin position="25"/>
        <end position="391"/>
    </location>
</feature>
<organism evidence="2 3">
    <name type="scientific">Coniochaeta pulveracea</name>
    <dbReference type="NCBI Taxonomy" id="177199"/>
    <lineage>
        <taxon>Eukaryota</taxon>
        <taxon>Fungi</taxon>
        <taxon>Dikarya</taxon>
        <taxon>Ascomycota</taxon>
        <taxon>Pezizomycotina</taxon>
        <taxon>Sordariomycetes</taxon>
        <taxon>Sordariomycetidae</taxon>
        <taxon>Coniochaetales</taxon>
        <taxon>Coniochaetaceae</taxon>
        <taxon>Coniochaeta</taxon>
    </lineage>
</organism>
<sequence length="391" mass="43501">MWTLPGRQVAAFLVLATLLCLVTGLTTGRHHIRRPWQDDYACDGDIGHEAARLAADLDGGQRTQVVMVDKYGRAASVDSRCKASRPRIPDYPERWLGISTIWDQVGMMYAFAYNRLLAGLAVLASPWLVAAEGCNGHPALCSRQYSNISHIGTHNSAFVGPLLQHNQYISVTEQLNMGVRMLQAQTHKWINDRIEMCHSTCIELDAGSLEEYLAPIKTWLDGNQNEVVTLLLTNPDSIPVMNWGTVFAAVGLDKYAYAPGTNLSMSEWPTLQSMINSGKRLVVFMDYHADTTVVPYILDEFTYFFETPYDVTDSSFNQCTNDRPGGGDSYAAEKMYIVNHFLDIEGPLGVKIPDRIHAPRTNSVASIMAQADLCYGKWGRLPNFVLVSDLI</sequence>
<evidence type="ECO:0000313" key="2">
    <source>
        <dbReference type="EMBL" id="RKU45748.1"/>
    </source>
</evidence>